<dbReference type="Gene3D" id="1.10.3720.10">
    <property type="entry name" value="MetI-like"/>
    <property type="match status" value="1"/>
</dbReference>
<dbReference type="InterPro" id="IPR051613">
    <property type="entry name" value="ABC_transp_permease_HisMQ"/>
</dbReference>
<evidence type="ECO:0000256" key="6">
    <source>
        <dbReference type="ARBA" id="ARBA00022692"/>
    </source>
</evidence>
<dbReference type="GO" id="GO:0022857">
    <property type="term" value="F:transmembrane transporter activity"/>
    <property type="evidence" value="ECO:0007669"/>
    <property type="project" value="InterPro"/>
</dbReference>
<evidence type="ECO:0000256" key="7">
    <source>
        <dbReference type="ARBA" id="ARBA00022989"/>
    </source>
</evidence>
<evidence type="ECO:0000256" key="4">
    <source>
        <dbReference type="ARBA" id="ARBA00022475"/>
    </source>
</evidence>
<comment type="similarity">
    <text evidence="2">Belongs to the binding-protein-dependent transport system permease family. HisMQ subfamily.</text>
</comment>
<dbReference type="PROSITE" id="PS50928">
    <property type="entry name" value="ABC_TM1"/>
    <property type="match status" value="1"/>
</dbReference>
<evidence type="ECO:0000259" key="10">
    <source>
        <dbReference type="PROSITE" id="PS50928"/>
    </source>
</evidence>
<name>A0A7G6T2E2_9HYPH</name>
<evidence type="ECO:0000256" key="9">
    <source>
        <dbReference type="RuleBase" id="RU363032"/>
    </source>
</evidence>
<dbReference type="GO" id="GO:0043190">
    <property type="term" value="C:ATP-binding cassette (ABC) transporter complex"/>
    <property type="evidence" value="ECO:0007669"/>
    <property type="project" value="InterPro"/>
</dbReference>
<comment type="subcellular location">
    <subcellularLocation>
        <location evidence="1">Cell inner membrane</location>
        <topology evidence="1">Multi-pass membrane protein</topology>
    </subcellularLocation>
    <subcellularLocation>
        <location evidence="9">Cell membrane</location>
        <topology evidence="9">Multi-pass membrane protein</topology>
    </subcellularLocation>
</comment>
<dbReference type="SUPFAM" id="SSF161098">
    <property type="entry name" value="MetI-like"/>
    <property type="match status" value="1"/>
</dbReference>
<feature type="transmembrane region" description="Helical" evidence="9">
    <location>
        <begin position="91"/>
        <end position="118"/>
    </location>
</feature>
<dbReference type="PANTHER" id="PTHR30133">
    <property type="entry name" value="CATIONIC AMINO ACID TRANSPORTER, MEMBRANE COMPONENT"/>
    <property type="match status" value="1"/>
</dbReference>
<dbReference type="Proteomes" id="UP000515465">
    <property type="component" value="Chromosome"/>
</dbReference>
<evidence type="ECO:0000313" key="11">
    <source>
        <dbReference type="EMBL" id="QND60924.1"/>
    </source>
</evidence>
<keyword evidence="6 9" id="KW-0812">Transmembrane</keyword>
<dbReference type="AlphaFoldDB" id="A0A7G6T2E2"/>
<keyword evidence="8 9" id="KW-0472">Membrane</keyword>
<feature type="transmembrane region" description="Helical" evidence="9">
    <location>
        <begin position="20"/>
        <end position="45"/>
    </location>
</feature>
<dbReference type="InterPro" id="IPR000515">
    <property type="entry name" value="MetI-like"/>
</dbReference>
<feature type="transmembrane region" description="Helical" evidence="9">
    <location>
        <begin position="57"/>
        <end position="79"/>
    </location>
</feature>
<keyword evidence="5" id="KW-0997">Cell inner membrane</keyword>
<keyword evidence="3 9" id="KW-0813">Transport</keyword>
<proteinExistence type="inferred from homology"/>
<dbReference type="NCBIfam" id="TIGR01726">
    <property type="entry name" value="HEQRo_perm_3TM"/>
    <property type="match status" value="1"/>
</dbReference>
<evidence type="ECO:0000256" key="8">
    <source>
        <dbReference type="ARBA" id="ARBA00023136"/>
    </source>
</evidence>
<dbReference type="Pfam" id="PF00528">
    <property type="entry name" value="BPD_transp_1"/>
    <property type="match status" value="1"/>
</dbReference>
<keyword evidence="4" id="KW-1003">Cell membrane</keyword>
<feature type="transmembrane region" description="Helical" evidence="9">
    <location>
        <begin position="152"/>
        <end position="172"/>
    </location>
</feature>
<evidence type="ECO:0000256" key="2">
    <source>
        <dbReference type="ARBA" id="ARBA00010072"/>
    </source>
</evidence>
<keyword evidence="7 9" id="KW-1133">Transmembrane helix</keyword>
<gene>
    <name evidence="11" type="ORF">HB778_33930</name>
</gene>
<organism evidence="11 12">
    <name type="scientific">Mesorhizobium huakuii</name>
    <dbReference type="NCBI Taxonomy" id="28104"/>
    <lineage>
        <taxon>Bacteria</taxon>
        <taxon>Pseudomonadati</taxon>
        <taxon>Pseudomonadota</taxon>
        <taxon>Alphaproteobacteria</taxon>
        <taxon>Hyphomicrobiales</taxon>
        <taxon>Phyllobacteriaceae</taxon>
        <taxon>Mesorhizobium</taxon>
    </lineage>
</organism>
<dbReference type="PANTHER" id="PTHR30133:SF2">
    <property type="entry name" value="ARGININE ABC TRANSPORTER PERMEASE PROTEIN ARTQ"/>
    <property type="match status" value="1"/>
</dbReference>
<feature type="domain" description="ABC transmembrane type-1" evidence="10">
    <location>
        <begin position="23"/>
        <end position="223"/>
    </location>
</feature>
<dbReference type="EMBL" id="CP050296">
    <property type="protein sequence ID" value="QND60924.1"/>
    <property type="molecule type" value="Genomic_DNA"/>
</dbReference>
<evidence type="ECO:0000313" key="12">
    <source>
        <dbReference type="Proteomes" id="UP000515465"/>
    </source>
</evidence>
<protein>
    <submittedName>
        <fullName evidence="11">ABC transporter permease subunit</fullName>
    </submittedName>
</protein>
<accession>A0A7G6T2E2</accession>
<sequence>MTASDFVLGFGEAGWGAALLQAAMMTLAVASTGYAFGLLVGSFGAWAKIKGGVLPRLIADAYTTVLRGIPDILVIYLFYFGSSAVLTPLAGLFGISGFVSLPGFMAGALAIGLVSGAYQAEIMRGAYRAVSPGEIEAAIAAGMSRLTMFRRIIAPLVLRHALPGLGNVWQLVLKESALVSVTGLVEILRQAQIGAGSTGQPFTFFFAAAVLYLAISSFSTWLLRRTEARLTIGARRA</sequence>
<dbReference type="CDD" id="cd06261">
    <property type="entry name" value="TM_PBP2"/>
    <property type="match status" value="1"/>
</dbReference>
<dbReference type="InterPro" id="IPR035906">
    <property type="entry name" value="MetI-like_sf"/>
</dbReference>
<evidence type="ECO:0000256" key="1">
    <source>
        <dbReference type="ARBA" id="ARBA00004429"/>
    </source>
</evidence>
<reference evidence="12" key="1">
    <citation type="journal article" date="2020" name="Mol. Plant Microbe">
        <title>Rhizobial microsymbionts of the narrowly endemic Oxytropis species growing in Kamchatka are characterized by significant genetic diversity and possess a set of genes that are associated with T3SS and T6SS secretion systems and can affect the development of symbiosis.</title>
        <authorList>
            <person name="Safronova V."/>
            <person name="Guro P."/>
            <person name="Sazanova A."/>
            <person name="Kuznetsova I."/>
            <person name="Belimov A."/>
            <person name="Yakubov V."/>
            <person name="Chirak E."/>
            <person name="Afonin A."/>
            <person name="Gogolev Y."/>
            <person name="Andronov E."/>
            <person name="Tikhonovich I."/>
        </authorList>
    </citation>
    <scope>NUCLEOTIDE SEQUENCE [LARGE SCALE GENOMIC DNA]</scope>
    <source>
        <strain evidence="12">583</strain>
    </source>
</reference>
<dbReference type="InterPro" id="IPR010065">
    <property type="entry name" value="AA_ABC_transptr_permease_3TM"/>
</dbReference>
<dbReference type="RefSeq" id="WP_183460186.1">
    <property type="nucleotide sequence ID" value="NZ_CP050296.1"/>
</dbReference>
<evidence type="ECO:0000256" key="3">
    <source>
        <dbReference type="ARBA" id="ARBA00022448"/>
    </source>
</evidence>
<feature type="transmembrane region" description="Helical" evidence="9">
    <location>
        <begin position="202"/>
        <end position="223"/>
    </location>
</feature>
<evidence type="ECO:0000256" key="5">
    <source>
        <dbReference type="ARBA" id="ARBA00022519"/>
    </source>
</evidence>